<feature type="compositionally biased region" description="Low complexity" evidence="5">
    <location>
        <begin position="156"/>
        <end position="170"/>
    </location>
</feature>
<dbReference type="PROSITE" id="PS00518">
    <property type="entry name" value="ZF_RING_1"/>
    <property type="match status" value="1"/>
</dbReference>
<evidence type="ECO:0000313" key="7">
    <source>
        <dbReference type="EMBL" id="CAD8809136.1"/>
    </source>
</evidence>
<feature type="domain" description="RING-type" evidence="6">
    <location>
        <begin position="9"/>
        <end position="56"/>
    </location>
</feature>
<protein>
    <recommendedName>
        <fullName evidence="6">RING-type domain-containing protein</fullName>
    </recommendedName>
</protein>
<dbReference type="AlphaFoldDB" id="A0A6U0AU13"/>
<evidence type="ECO:0000256" key="4">
    <source>
        <dbReference type="PROSITE-ProRule" id="PRU00175"/>
    </source>
</evidence>
<keyword evidence="3" id="KW-0862">Zinc</keyword>
<sequence>MSSGDDGVCAICLKIPHALDVAFVKSCLHSFCAPCVARWSTFTKTSERFTKCPCCKAPFDAVLVYRALNGEVIEGELMEESLCLLNRATWVLERRNADWDDGQHERSSEEEEEEYCDFDSFQTSRKTLVIGNRRFGRGGFVNSGRQYARPIAQKRAVAGKGKDVVGSSSSPTCSKGKPPKGAPSATSSPVNIPSSRPSRSGGASVSPSSFGGGTVSSDSEIDSSSPRDNSSSARGKKSAKRQESLAKKREKEQSKAASRLKRREEEHAAEEARKAAKALEALALENDDAPAQACVVGE</sequence>
<dbReference type="InterPro" id="IPR001841">
    <property type="entry name" value="Znf_RING"/>
</dbReference>
<feature type="region of interest" description="Disordered" evidence="5">
    <location>
        <begin position="153"/>
        <end position="272"/>
    </location>
</feature>
<dbReference type="SUPFAM" id="SSF57850">
    <property type="entry name" value="RING/U-box"/>
    <property type="match status" value="1"/>
</dbReference>
<evidence type="ECO:0000259" key="6">
    <source>
        <dbReference type="PROSITE" id="PS50089"/>
    </source>
</evidence>
<evidence type="ECO:0000256" key="3">
    <source>
        <dbReference type="ARBA" id="ARBA00022833"/>
    </source>
</evidence>
<keyword evidence="1" id="KW-0479">Metal-binding</keyword>
<dbReference type="SMART" id="SM00184">
    <property type="entry name" value="RING"/>
    <property type="match status" value="1"/>
</dbReference>
<gene>
    <name evidence="7" type="ORF">OMED0930_LOCUS229</name>
</gene>
<keyword evidence="2 4" id="KW-0863">Zinc-finger</keyword>
<dbReference type="PROSITE" id="PS50089">
    <property type="entry name" value="ZF_RING_2"/>
    <property type="match status" value="1"/>
</dbReference>
<feature type="compositionally biased region" description="Basic and acidic residues" evidence="5">
    <location>
        <begin position="240"/>
        <end position="254"/>
    </location>
</feature>
<feature type="compositionally biased region" description="Basic and acidic residues" evidence="5">
    <location>
        <begin position="262"/>
        <end position="272"/>
    </location>
</feature>
<reference evidence="7" key="1">
    <citation type="submission" date="2021-01" db="EMBL/GenBank/DDBJ databases">
        <authorList>
            <person name="Corre E."/>
            <person name="Pelletier E."/>
            <person name="Niang G."/>
            <person name="Scheremetjew M."/>
            <person name="Finn R."/>
            <person name="Kale V."/>
            <person name="Holt S."/>
            <person name="Cochrane G."/>
            <person name="Meng A."/>
            <person name="Brown T."/>
            <person name="Cohen L."/>
        </authorList>
    </citation>
    <scope>NUCLEOTIDE SEQUENCE</scope>
    <source>
        <strain evidence="7">Clade-D-RCC1621</strain>
    </source>
</reference>
<dbReference type="EMBL" id="HBFO01000331">
    <property type="protein sequence ID" value="CAD8809136.1"/>
    <property type="molecule type" value="Transcribed_RNA"/>
</dbReference>
<feature type="compositionally biased region" description="Low complexity" evidence="5">
    <location>
        <begin position="216"/>
        <end position="233"/>
    </location>
</feature>
<organism evidence="7">
    <name type="scientific">Ostreococcus mediterraneus</name>
    <dbReference type="NCBI Taxonomy" id="1486918"/>
    <lineage>
        <taxon>Eukaryota</taxon>
        <taxon>Viridiplantae</taxon>
        <taxon>Chlorophyta</taxon>
        <taxon>Mamiellophyceae</taxon>
        <taxon>Mamiellales</taxon>
        <taxon>Bathycoccaceae</taxon>
        <taxon>Ostreococcus</taxon>
    </lineage>
</organism>
<feature type="compositionally biased region" description="Low complexity" evidence="5">
    <location>
        <begin position="193"/>
        <end position="209"/>
    </location>
</feature>
<evidence type="ECO:0000256" key="1">
    <source>
        <dbReference type="ARBA" id="ARBA00022723"/>
    </source>
</evidence>
<dbReference type="InterPro" id="IPR017907">
    <property type="entry name" value="Znf_RING_CS"/>
</dbReference>
<name>A0A6U0AU13_9CHLO</name>
<dbReference type="PANTHER" id="PTHR47361">
    <property type="entry name" value="RING/U-BOX SUPERFAMILY PROTEIN"/>
    <property type="match status" value="1"/>
</dbReference>
<dbReference type="PANTHER" id="PTHR47361:SF4">
    <property type="entry name" value="RING_U-BOX SUPERFAMILY PROTEIN"/>
    <property type="match status" value="1"/>
</dbReference>
<dbReference type="Gene3D" id="3.30.40.10">
    <property type="entry name" value="Zinc/RING finger domain, C3HC4 (zinc finger)"/>
    <property type="match status" value="1"/>
</dbReference>
<evidence type="ECO:0000256" key="2">
    <source>
        <dbReference type="ARBA" id="ARBA00022771"/>
    </source>
</evidence>
<proteinExistence type="predicted"/>
<dbReference type="InterPro" id="IPR013083">
    <property type="entry name" value="Znf_RING/FYVE/PHD"/>
</dbReference>
<evidence type="ECO:0000256" key="5">
    <source>
        <dbReference type="SAM" id="MobiDB-lite"/>
    </source>
</evidence>
<accession>A0A6U0AU13</accession>
<dbReference type="GO" id="GO:0008270">
    <property type="term" value="F:zinc ion binding"/>
    <property type="evidence" value="ECO:0007669"/>
    <property type="project" value="UniProtKB-KW"/>
</dbReference>